<evidence type="ECO:0000256" key="3">
    <source>
        <dbReference type="ARBA" id="ARBA00023002"/>
    </source>
</evidence>
<evidence type="ECO:0000313" key="4">
    <source>
        <dbReference type="EMBL" id="TVY18289.1"/>
    </source>
</evidence>
<dbReference type="AlphaFoldDB" id="A0A8T9BIT4"/>
<dbReference type="Pfam" id="PF13561">
    <property type="entry name" value="adh_short_C2"/>
    <property type="match status" value="1"/>
</dbReference>
<dbReference type="PRINTS" id="PR00080">
    <property type="entry name" value="SDRFAMILY"/>
</dbReference>
<dbReference type="SUPFAM" id="SSF51735">
    <property type="entry name" value="NAD(P)-binding Rossmann-fold domains"/>
    <property type="match status" value="1"/>
</dbReference>
<dbReference type="InterPro" id="IPR020904">
    <property type="entry name" value="Sc_DH/Rdtase_CS"/>
</dbReference>
<evidence type="ECO:0000313" key="5">
    <source>
        <dbReference type="Proteomes" id="UP000469559"/>
    </source>
</evidence>
<dbReference type="PROSITE" id="PS00061">
    <property type="entry name" value="ADH_SHORT"/>
    <property type="match status" value="1"/>
</dbReference>
<dbReference type="Proteomes" id="UP000469559">
    <property type="component" value="Unassembled WGS sequence"/>
</dbReference>
<keyword evidence="5" id="KW-1185">Reference proteome</keyword>
<dbReference type="Gene3D" id="3.40.50.720">
    <property type="entry name" value="NAD(P)-binding Rossmann-like Domain"/>
    <property type="match status" value="1"/>
</dbReference>
<dbReference type="InterPro" id="IPR002347">
    <property type="entry name" value="SDR_fam"/>
</dbReference>
<comment type="similarity">
    <text evidence="1">Belongs to the short-chain dehydrogenases/reductases (SDR) family.</text>
</comment>
<gene>
    <name evidence="4" type="primary">lvr_1</name>
    <name evidence="4" type="ORF">LARI1_G004096</name>
</gene>
<dbReference type="EMBL" id="QGMF01000183">
    <property type="protein sequence ID" value="TVY18289.1"/>
    <property type="molecule type" value="Genomic_DNA"/>
</dbReference>
<dbReference type="GO" id="GO:0016491">
    <property type="term" value="F:oxidoreductase activity"/>
    <property type="evidence" value="ECO:0007669"/>
    <property type="project" value="UniProtKB-KW"/>
</dbReference>
<dbReference type="PRINTS" id="PR00081">
    <property type="entry name" value="GDHRDH"/>
</dbReference>
<evidence type="ECO:0000256" key="1">
    <source>
        <dbReference type="ARBA" id="ARBA00006484"/>
    </source>
</evidence>
<comment type="caution">
    <text evidence="4">The sequence shown here is derived from an EMBL/GenBank/DDBJ whole genome shotgun (WGS) entry which is preliminary data.</text>
</comment>
<sequence>MSSLRGKVVVITGAASGIGFATAHLLAQHGALLSLADMNEKGLATAAEKLRKVYPPEIAQDAVITTLVNVTSPKECEDWIARTTTHFNQAIAGAANFAGVVGKSIAQEAGAVRNMSDAEFQFIMDINCRGTFNCIRAELPFMQNGDKGRNGGSIVNAASIAGISGVPNNGPYAASKHAVIGLTRTVAKEEGHRAIRVNAVAPGIIATPMMEQIVTSAGTERLFGDTDPGALARKAVS</sequence>
<dbReference type="PANTHER" id="PTHR24321">
    <property type="entry name" value="DEHYDROGENASES, SHORT CHAIN"/>
    <property type="match status" value="1"/>
</dbReference>
<proteinExistence type="inferred from homology"/>
<protein>
    <submittedName>
        <fullName evidence="4">Levodione reductase</fullName>
    </submittedName>
</protein>
<keyword evidence="3" id="KW-0560">Oxidoreductase</keyword>
<dbReference type="InterPro" id="IPR036291">
    <property type="entry name" value="NAD(P)-bd_dom_sf"/>
</dbReference>
<dbReference type="OrthoDB" id="1669814at2759"/>
<dbReference type="PANTHER" id="PTHR24321:SF8">
    <property type="entry name" value="ESTRADIOL 17-BETA-DEHYDROGENASE 8-RELATED"/>
    <property type="match status" value="1"/>
</dbReference>
<reference evidence="4 5" key="1">
    <citation type="submission" date="2018-05" db="EMBL/GenBank/DDBJ databases">
        <title>Whole genome sequencing for identification of molecular markers to develop diagnostic detection tools for the regulated plant pathogen Lachnellula willkommii.</title>
        <authorList>
            <person name="Giroux E."/>
            <person name="Bilodeau G."/>
        </authorList>
    </citation>
    <scope>NUCLEOTIDE SEQUENCE [LARGE SCALE GENOMIC DNA]</scope>
    <source>
        <strain evidence="4 5">CBS 203.66</strain>
    </source>
</reference>
<keyword evidence="2" id="KW-0521">NADP</keyword>
<accession>A0A8T9BIT4</accession>
<name>A0A8T9BIT4_9HELO</name>
<organism evidence="4 5">
    <name type="scientific">Lachnellula arida</name>
    <dbReference type="NCBI Taxonomy" id="1316785"/>
    <lineage>
        <taxon>Eukaryota</taxon>
        <taxon>Fungi</taxon>
        <taxon>Dikarya</taxon>
        <taxon>Ascomycota</taxon>
        <taxon>Pezizomycotina</taxon>
        <taxon>Leotiomycetes</taxon>
        <taxon>Helotiales</taxon>
        <taxon>Lachnaceae</taxon>
        <taxon>Lachnellula</taxon>
    </lineage>
</organism>
<evidence type="ECO:0000256" key="2">
    <source>
        <dbReference type="ARBA" id="ARBA00022857"/>
    </source>
</evidence>